<protein>
    <submittedName>
        <fullName evidence="1">Uncharacterized protein</fullName>
    </submittedName>
</protein>
<dbReference type="Gene3D" id="1.20.1440.110">
    <property type="entry name" value="acylaminoacyl peptidase"/>
    <property type="match status" value="1"/>
</dbReference>
<dbReference type="InterPro" id="IPR029058">
    <property type="entry name" value="AB_hydrolase_fold"/>
</dbReference>
<evidence type="ECO:0000313" key="1">
    <source>
        <dbReference type="EMBL" id="KAL1584132.1"/>
    </source>
</evidence>
<keyword evidence="2" id="KW-1185">Reference proteome</keyword>
<dbReference type="PANTHER" id="PTHR22946">
    <property type="entry name" value="DIENELACTONE HYDROLASE DOMAIN-CONTAINING PROTEIN-RELATED"/>
    <property type="match status" value="1"/>
</dbReference>
<dbReference type="GeneID" id="96008706"/>
<evidence type="ECO:0000313" key="2">
    <source>
        <dbReference type="Proteomes" id="UP000803884"/>
    </source>
</evidence>
<dbReference type="SUPFAM" id="SSF53474">
    <property type="entry name" value="alpha/beta-Hydrolases"/>
    <property type="match status" value="1"/>
</dbReference>
<accession>A0AB34KJ87</accession>
<organism evidence="1 2">
    <name type="scientific">Cladosporium halotolerans</name>
    <dbReference type="NCBI Taxonomy" id="1052096"/>
    <lineage>
        <taxon>Eukaryota</taxon>
        <taxon>Fungi</taxon>
        <taxon>Dikarya</taxon>
        <taxon>Ascomycota</taxon>
        <taxon>Pezizomycotina</taxon>
        <taxon>Dothideomycetes</taxon>
        <taxon>Dothideomycetidae</taxon>
        <taxon>Cladosporiales</taxon>
        <taxon>Cladosporiaceae</taxon>
        <taxon>Cladosporium</taxon>
    </lineage>
</organism>
<dbReference type="InterPro" id="IPR050261">
    <property type="entry name" value="FrsA_esterase"/>
</dbReference>
<proteinExistence type="predicted"/>
<dbReference type="Proteomes" id="UP000803884">
    <property type="component" value="Unassembled WGS sequence"/>
</dbReference>
<gene>
    <name evidence="1" type="ORF">WHR41_07263</name>
</gene>
<dbReference type="Gene3D" id="3.40.50.1820">
    <property type="entry name" value="alpha/beta hydrolase"/>
    <property type="match status" value="1"/>
</dbReference>
<reference evidence="1 2" key="1">
    <citation type="journal article" date="2020" name="Microbiol. Resour. Announc.">
        <title>Draft Genome Sequence of a Cladosporium Species Isolated from the Mesophotic Ascidian Didemnum maculosum.</title>
        <authorList>
            <person name="Gioti A."/>
            <person name="Siaperas R."/>
            <person name="Nikolaivits E."/>
            <person name="Le Goff G."/>
            <person name="Ouazzani J."/>
            <person name="Kotoulas G."/>
            <person name="Topakas E."/>
        </authorList>
    </citation>
    <scope>NUCLEOTIDE SEQUENCE [LARGE SCALE GENOMIC DNA]</scope>
    <source>
        <strain evidence="1 2">TM138-S3</strain>
    </source>
</reference>
<dbReference type="EMBL" id="JAAQHG020000028">
    <property type="protein sequence ID" value="KAL1584132.1"/>
    <property type="molecule type" value="Genomic_DNA"/>
</dbReference>
<dbReference type="AlphaFoldDB" id="A0AB34KJ87"/>
<sequence>MTDFQLHPDKNFHYEILRSLGTARYSGSDIQEQLALMPQIEPGDFDSWYNEWSGLAKRVLSTIDTSRLSEYSPVTVRNVFFRASHYFWVSEFFLHAKWNDSRSQSAFSSWRECFKIANAHLPIPGQFIEVPASFGQIPMYIFRTPDASATRPKPLIILGGGFDNNMEELLHVFGFDVLERGYSVLIYNGPGQPSFLHPPQSQPRQGFIHDWERVVTPIVSHILAQHSTSLSYIDTSRIALLGMSLGGYLAARAAAFESRLAALICIDGVSSLHASLLTGMPAAIQEAWAAGDKVRFDALFAELSLLSNSTAQRWMHDHGLFAFQAESGFEFF</sequence>
<dbReference type="RefSeq" id="XP_069227238.1">
    <property type="nucleotide sequence ID" value="XM_069375868.1"/>
</dbReference>
<name>A0AB34KJ87_9PEZI</name>
<dbReference type="PANTHER" id="PTHR22946:SF12">
    <property type="entry name" value="CONIDIAL PIGMENT BIOSYNTHESIS PROTEIN AYG1 (AFU_ORTHOLOGUE AFUA_2G17550)"/>
    <property type="match status" value="1"/>
</dbReference>
<comment type="caution">
    <text evidence="1">The sequence shown here is derived from an EMBL/GenBank/DDBJ whole genome shotgun (WGS) entry which is preliminary data.</text>
</comment>